<dbReference type="GO" id="GO:0000175">
    <property type="term" value="F:3'-5'-RNA exonuclease activity"/>
    <property type="evidence" value="ECO:0007669"/>
    <property type="project" value="TreeGrafter"/>
</dbReference>
<dbReference type="GO" id="GO:0003723">
    <property type="term" value="F:RNA binding"/>
    <property type="evidence" value="ECO:0007669"/>
    <property type="project" value="InterPro"/>
</dbReference>
<reference evidence="2 3" key="1">
    <citation type="submission" date="2024-02" db="EMBL/GenBank/DDBJ databases">
        <title>Chromosome-level genome assembly of the Eurasian Minnow (Phoxinus phoxinus).</title>
        <authorList>
            <person name="Oriowo T.O."/>
            <person name="Martin S."/>
            <person name="Stange M."/>
            <person name="Chrysostomakis Y."/>
            <person name="Brown T."/>
            <person name="Winkler S."/>
            <person name="Kukowka S."/>
            <person name="Myers E.W."/>
            <person name="Bohne A."/>
        </authorList>
    </citation>
    <scope>NUCLEOTIDE SEQUENCE [LARGE SCALE GENOMIC DNA]</scope>
    <source>
        <strain evidence="2">ZFMK-TIS-60720</strain>
        <tissue evidence="2">Whole Organism</tissue>
    </source>
</reference>
<evidence type="ECO:0000313" key="3">
    <source>
        <dbReference type="Proteomes" id="UP001364617"/>
    </source>
</evidence>
<organism evidence="2 3">
    <name type="scientific">Phoxinus phoxinus</name>
    <name type="common">Eurasian minnow</name>
    <dbReference type="NCBI Taxonomy" id="58324"/>
    <lineage>
        <taxon>Eukaryota</taxon>
        <taxon>Metazoa</taxon>
        <taxon>Chordata</taxon>
        <taxon>Craniata</taxon>
        <taxon>Vertebrata</taxon>
        <taxon>Euteleostomi</taxon>
        <taxon>Actinopterygii</taxon>
        <taxon>Neopterygii</taxon>
        <taxon>Teleostei</taxon>
        <taxon>Ostariophysi</taxon>
        <taxon>Cypriniformes</taxon>
        <taxon>Leuciscidae</taxon>
        <taxon>Phoxininae</taxon>
        <taxon>Phoxinus</taxon>
    </lineage>
</organism>
<dbReference type="FunFam" id="2.40.50.140:FF:000113">
    <property type="entry name" value="polyribonucleotide nucleotidyltransferase 1, mitochondrial"/>
    <property type="match status" value="1"/>
</dbReference>
<keyword evidence="3" id="KW-1185">Reference proteome</keyword>
<dbReference type="GO" id="GO:0005739">
    <property type="term" value="C:mitochondrion"/>
    <property type="evidence" value="ECO:0007669"/>
    <property type="project" value="TreeGrafter"/>
</dbReference>
<dbReference type="PANTHER" id="PTHR11252">
    <property type="entry name" value="POLYRIBONUCLEOTIDE NUCLEOTIDYLTRANSFERASE"/>
    <property type="match status" value="1"/>
</dbReference>
<dbReference type="GO" id="GO:0000958">
    <property type="term" value="P:mitochondrial mRNA catabolic process"/>
    <property type="evidence" value="ECO:0007669"/>
    <property type="project" value="TreeGrafter"/>
</dbReference>
<feature type="domain" description="S1 motif" evidence="1">
    <location>
        <begin position="1"/>
        <end position="56"/>
    </location>
</feature>
<dbReference type="PANTHER" id="PTHR11252:SF0">
    <property type="entry name" value="POLYRIBONUCLEOTIDE NUCLEOTIDYLTRANSFERASE 1, MITOCHONDRIAL"/>
    <property type="match status" value="1"/>
</dbReference>
<sequence length="87" mass="9541">MVKLYPNMSAVLLHNSQLDHKRIKHPSALGLEVGQQIQVKYFGRDPTDGRMRLSRKVLQSPVSATVKSLSERYSISVGAPGDPAADP</sequence>
<dbReference type="InterPro" id="IPR012340">
    <property type="entry name" value="NA-bd_OB-fold"/>
</dbReference>
<dbReference type="Gene3D" id="2.40.50.140">
    <property type="entry name" value="Nucleic acid-binding proteins"/>
    <property type="match status" value="1"/>
</dbReference>
<gene>
    <name evidence="2" type="ORF">R3I93_012344</name>
</gene>
<dbReference type="EMBL" id="JAYKXH010000013">
    <property type="protein sequence ID" value="KAK7148006.1"/>
    <property type="molecule type" value="Genomic_DNA"/>
</dbReference>
<dbReference type="PROSITE" id="PS50126">
    <property type="entry name" value="S1"/>
    <property type="match status" value="1"/>
</dbReference>
<proteinExistence type="predicted"/>
<dbReference type="GO" id="GO:0000965">
    <property type="term" value="P:mitochondrial RNA 3'-end processing"/>
    <property type="evidence" value="ECO:0007669"/>
    <property type="project" value="TreeGrafter"/>
</dbReference>
<protein>
    <recommendedName>
        <fullName evidence="1">S1 motif domain-containing protein</fullName>
    </recommendedName>
</protein>
<name>A0AAN9CRL7_9TELE</name>
<dbReference type="InterPro" id="IPR012162">
    <property type="entry name" value="PNPase"/>
</dbReference>
<evidence type="ECO:0000259" key="1">
    <source>
        <dbReference type="PROSITE" id="PS50126"/>
    </source>
</evidence>
<dbReference type="GO" id="GO:0004654">
    <property type="term" value="F:polyribonucleotide nucleotidyltransferase activity"/>
    <property type="evidence" value="ECO:0007669"/>
    <property type="project" value="InterPro"/>
</dbReference>
<accession>A0AAN9CRL7</accession>
<dbReference type="GO" id="GO:0005829">
    <property type="term" value="C:cytosol"/>
    <property type="evidence" value="ECO:0007669"/>
    <property type="project" value="TreeGrafter"/>
</dbReference>
<evidence type="ECO:0000313" key="2">
    <source>
        <dbReference type="EMBL" id="KAK7148006.1"/>
    </source>
</evidence>
<dbReference type="InterPro" id="IPR003029">
    <property type="entry name" value="S1_domain"/>
</dbReference>
<dbReference type="AlphaFoldDB" id="A0AAN9CRL7"/>
<comment type="caution">
    <text evidence="2">The sequence shown here is derived from an EMBL/GenBank/DDBJ whole genome shotgun (WGS) entry which is preliminary data.</text>
</comment>
<dbReference type="SUPFAM" id="SSF50249">
    <property type="entry name" value="Nucleic acid-binding proteins"/>
    <property type="match status" value="1"/>
</dbReference>
<dbReference type="Proteomes" id="UP001364617">
    <property type="component" value="Unassembled WGS sequence"/>
</dbReference>